<feature type="transmembrane region" description="Helical" evidence="7">
    <location>
        <begin position="140"/>
        <end position="160"/>
    </location>
</feature>
<reference evidence="9" key="3">
    <citation type="submission" date="2011-05" db="EMBL/GenBank/DDBJ databases">
        <title>Complete sequence of Methylomonas methanica MC09.</title>
        <authorList>
            <consortium name="US DOE Joint Genome Institute"/>
            <person name="Lucas S."/>
            <person name="Han J."/>
            <person name="Lapidus A."/>
            <person name="Cheng J.-F."/>
            <person name="Goodwin L."/>
            <person name="Pitluck S."/>
            <person name="Peters L."/>
            <person name="Mikhailova N."/>
            <person name="Teshima H."/>
            <person name="Han C."/>
            <person name="Tapia R."/>
            <person name="Land M."/>
            <person name="Hauser L."/>
            <person name="Kyrpides N."/>
            <person name="Ivanova N."/>
            <person name="Pagani I."/>
            <person name="Stein L."/>
            <person name="Woyke T."/>
        </authorList>
    </citation>
    <scope>NUCLEOTIDE SEQUENCE [LARGE SCALE GENOMIC DNA]</scope>
    <source>
        <strain evidence="9">MC09</strain>
    </source>
</reference>
<evidence type="ECO:0000256" key="5">
    <source>
        <dbReference type="ARBA" id="ARBA00022989"/>
    </source>
</evidence>
<dbReference type="RefSeq" id="WP_013821080.1">
    <property type="nucleotide sequence ID" value="NC_015572.1"/>
</dbReference>
<evidence type="ECO:0000256" key="4">
    <source>
        <dbReference type="ARBA" id="ARBA00022692"/>
    </source>
</evidence>
<evidence type="ECO:0000256" key="6">
    <source>
        <dbReference type="ARBA" id="ARBA00023136"/>
    </source>
</evidence>
<dbReference type="Proteomes" id="UP000008888">
    <property type="component" value="Chromosome"/>
</dbReference>
<comment type="similarity">
    <text evidence="2 7">Belongs to the UPF0114 family.</text>
</comment>
<evidence type="ECO:0000256" key="7">
    <source>
        <dbReference type="HAMAP-Rule" id="MF_00143"/>
    </source>
</evidence>
<dbReference type="NCBIfam" id="TIGR00645">
    <property type="entry name" value="HI0507"/>
    <property type="match status" value="1"/>
</dbReference>
<dbReference type="Pfam" id="PF03350">
    <property type="entry name" value="UPF0114"/>
    <property type="match status" value="1"/>
</dbReference>
<evidence type="ECO:0000256" key="3">
    <source>
        <dbReference type="ARBA" id="ARBA00022475"/>
    </source>
</evidence>
<keyword evidence="5 7" id="KW-1133">Transmembrane helix</keyword>
<keyword evidence="6 7" id="KW-0472">Membrane</keyword>
<dbReference type="GO" id="GO:0005886">
    <property type="term" value="C:plasma membrane"/>
    <property type="evidence" value="ECO:0007669"/>
    <property type="project" value="UniProtKB-SubCell"/>
</dbReference>
<dbReference type="InterPro" id="IPR005134">
    <property type="entry name" value="UPF0114"/>
</dbReference>
<dbReference type="PANTHER" id="PTHR38596">
    <property type="entry name" value="UPF0114 PROTEIN YQHA"/>
    <property type="match status" value="1"/>
</dbReference>
<dbReference type="AlphaFoldDB" id="G0A5L0"/>
<dbReference type="InterPro" id="IPR020761">
    <property type="entry name" value="UPF0114_bac"/>
</dbReference>
<dbReference type="KEGG" id="mmt:Metme_4528"/>
<feature type="transmembrane region" description="Helical" evidence="7">
    <location>
        <begin position="15"/>
        <end position="36"/>
    </location>
</feature>
<dbReference type="HAMAP" id="MF_00143">
    <property type="entry name" value="UPF0114"/>
    <property type="match status" value="1"/>
</dbReference>
<keyword evidence="4 7" id="KW-0812">Transmembrane</keyword>
<evidence type="ECO:0000313" key="9">
    <source>
        <dbReference type="Proteomes" id="UP000008888"/>
    </source>
</evidence>
<reference evidence="8 9" key="1">
    <citation type="journal article" date="2011" name="J. Bacteriol.">
        <title>Complete Genome Sequence of the Aerobic Marine Methanotroph Methylomonas methanica MC09.</title>
        <authorList>
            <person name="Boden R."/>
            <person name="Cunliffe M."/>
            <person name="Scanlan J."/>
            <person name="Moussard H."/>
            <person name="Kits K.D."/>
            <person name="Klotz M.G."/>
            <person name="Jetten M.S."/>
            <person name="Vuilleumier S."/>
            <person name="Han J."/>
            <person name="Peters L."/>
            <person name="Mikhailova N."/>
            <person name="Teshima H."/>
            <person name="Tapia R."/>
            <person name="Kyrpides N."/>
            <person name="Ivanova N."/>
            <person name="Pagani I."/>
            <person name="Cheng J.F."/>
            <person name="Goodwin L."/>
            <person name="Han C."/>
            <person name="Hauser L."/>
            <person name="Land M.L."/>
            <person name="Lapidus A."/>
            <person name="Lucas S."/>
            <person name="Pitluck S."/>
            <person name="Woyke T."/>
            <person name="Stein L."/>
            <person name="Murrell J.C."/>
        </authorList>
    </citation>
    <scope>NUCLEOTIDE SEQUENCE [LARGE SCALE GENOMIC DNA]</scope>
    <source>
        <strain evidence="8 9">MC09</strain>
    </source>
</reference>
<organism evidence="8 9">
    <name type="scientific">Methylomonas methanica (strain DSM 25384 / MC09)</name>
    <dbReference type="NCBI Taxonomy" id="857087"/>
    <lineage>
        <taxon>Bacteria</taxon>
        <taxon>Pseudomonadati</taxon>
        <taxon>Pseudomonadota</taxon>
        <taxon>Gammaproteobacteria</taxon>
        <taxon>Methylococcales</taxon>
        <taxon>Methylococcaceae</taxon>
        <taxon>Methylomonas</taxon>
    </lineage>
</organism>
<feature type="transmembrane region" description="Helical" evidence="7">
    <location>
        <begin position="57"/>
        <end position="79"/>
    </location>
</feature>
<dbReference type="PANTHER" id="PTHR38596:SF1">
    <property type="entry name" value="UPF0114 PROTEIN YQHA"/>
    <property type="match status" value="1"/>
</dbReference>
<keyword evidence="3 7" id="KW-1003">Cell membrane</keyword>
<dbReference type="STRING" id="857087.Metme_4528"/>
<reference key="2">
    <citation type="submission" date="2011-05" db="EMBL/GenBank/DDBJ databases">
        <title>Complete genome sequence of the aerobic marine methanotroph Methylomonas methanica MC09.</title>
        <authorList>
            <person name="Boden R."/>
            <person name="Cunliffe M."/>
            <person name="Scanlan J."/>
            <person name="Moussard H."/>
            <person name="Kits K.D."/>
            <person name="Klotz M."/>
            <person name="Jetten M."/>
            <person name="Vuilleumier S."/>
            <person name="Han J."/>
            <person name="Peters L."/>
            <person name="Mikhailova N."/>
            <person name="Teshima H."/>
            <person name="Tapia R."/>
            <person name="Kyrpides N."/>
            <person name="Ivanova N."/>
            <person name="Pagani I."/>
            <person name="Cheng J.-F."/>
            <person name="Goodwin L."/>
            <person name="Han C."/>
            <person name="Hauser L."/>
            <person name="Land M."/>
            <person name="Lapidus A."/>
            <person name="Lucas S."/>
            <person name="Pitluck S."/>
            <person name="Woyke T."/>
            <person name="Stein L.Y."/>
            <person name="Murrell C."/>
        </authorList>
    </citation>
    <scope>NUCLEOTIDE SEQUENCE</scope>
    <source>
        <strain>MC09</strain>
    </source>
</reference>
<keyword evidence="9" id="KW-1185">Reference proteome</keyword>
<evidence type="ECO:0000313" key="8">
    <source>
        <dbReference type="EMBL" id="AEG02867.1"/>
    </source>
</evidence>
<proteinExistence type="inferred from homology"/>
<comment type="subcellular location">
    <subcellularLocation>
        <location evidence="1 7">Cell membrane</location>
        <topology evidence="1 7">Multi-pass membrane protein</topology>
    </subcellularLocation>
</comment>
<name>G0A5L0_METMM</name>
<evidence type="ECO:0000256" key="1">
    <source>
        <dbReference type="ARBA" id="ARBA00004651"/>
    </source>
</evidence>
<dbReference type="HOGENOM" id="CLU_097887_1_1_6"/>
<gene>
    <name evidence="8" type="ordered locus">Metme_4528</name>
</gene>
<sequence>MQLRLEHFLERLMYASRWIMAPVFLGMSLILLMLAIKFFQELYHFVPHILEVDDGQIILKLLTFIDLTLVGSLTLIVMFSGYENFVSRLDIGSEAEKLEWLGTHDYGSLKLKVATSIVAISSIRLLKVFMEVENTENDKMLWFVVIHLTLVISAFIMGYLDKISKHG</sequence>
<protein>
    <recommendedName>
        <fullName evidence="7">UPF0114 protein Metme_4528</fullName>
    </recommendedName>
</protein>
<evidence type="ECO:0000256" key="2">
    <source>
        <dbReference type="ARBA" id="ARBA00005774"/>
    </source>
</evidence>
<dbReference type="OrthoDB" id="9783569at2"/>
<dbReference type="eggNOG" id="COG2862">
    <property type="taxonomic scope" value="Bacteria"/>
</dbReference>
<accession>G0A5L0</accession>
<dbReference type="EMBL" id="CP002738">
    <property type="protein sequence ID" value="AEG02867.1"/>
    <property type="molecule type" value="Genomic_DNA"/>
</dbReference>